<name>A0AAV1KF90_9NEOP</name>
<proteinExistence type="predicted"/>
<keyword evidence="3" id="KW-1185">Reference proteome</keyword>
<dbReference type="Proteomes" id="UP001314205">
    <property type="component" value="Unassembled WGS sequence"/>
</dbReference>
<evidence type="ECO:0000313" key="2">
    <source>
        <dbReference type="EMBL" id="CAK1580782.1"/>
    </source>
</evidence>
<protein>
    <submittedName>
        <fullName evidence="2">Uncharacterized protein</fullName>
    </submittedName>
</protein>
<dbReference type="EMBL" id="CAVLGL010000024">
    <property type="protein sequence ID" value="CAK1580782.1"/>
    <property type="molecule type" value="Genomic_DNA"/>
</dbReference>
<dbReference type="AlphaFoldDB" id="A0AAV1KF90"/>
<comment type="caution">
    <text evidence="2">The sequence shown here is derived from an EMBL/GenBank/DDBJ whole genome shotgun (WGS) entry which is preliminary data.</text>
</comment>
<dbReference type="PANTHER" id="PTHR45913">
    <property type="entry name" value="EPM2A-INTERACTING PROTEIN 1"/>
    <property type="match status" value="1"/>
</dbReference>
<evidence type="ECO:0000313" key="3">
    <source>
        <dbReference type="Proteomes" id="UP001314205"/>
    </source>
</evidence>
<evidence type="ECO:0000256" key="1">
    <source>
        <dbReference type="SAM" id="MobiDB-lite"/>
    </source>
</evidence>
<feature type="region of interest" description="Disordered" evidence="1">
    <location>
        <begin position="1"/>
        <end position="22"/>
    </location>
</feature>
<reference evidence="2 3" key="1">
    <citation type="submission" date="2023-11" db="EMBL/GenBank/DDBJ databases">
        <authorList>
            <person name="Hedman E."/>
            <person name="Englund M."/>
            <person name="Stromberg M."/>
            <person name="Nyberg Akerstrom W."/>
            <person name="Nylinder S."/>
            <person name="Jareborg N."/>
            <person name="Kallberg Y."/>
            <person name="Kronander E."/>
        </authorList>
    </citation>
    <scope>NUCLEOTIDE SEQUENCE [LARGE SCALE GENOMIC DNA]</scope>
</reference>
<accession>A0AAV1KF90</accession>
<organism evidence="2 3">
    <name type="scientific">Parnassius mnemosyne</name>
    <name type="common">clouded apollo</name>
    <dbReference type="NCBI Taxonomy" id="213953"/>
    <lineage>
        <taxon>Eukaryota</taxon>
        <taxon>Metazoa</taxon>
        <taxon>Ecdysozoa</taxon>
        <taxon>Arthropoda</taxon>
        <taxon>Hexapoda</taxon>
        <taxon>Insecta</taxon>
        <taxon>Pterygota</taxon>
        <taxon>Neoptera</taxon>
        <taxon>Endopterygota</taxon>
        <taxon>Lepidoptera</taxon>
        <taxon>Glossata</taxon>
        <taxon>Ditrysia</taxon>
        <taxon>Papilionoidea</taxon>
        <taxon>Papilionidae</taxon>
        <taxon>Parnassiinae</taxon>
        <taxon>Parnassini</taxon>
        <taxon>Parnassius</taxon>
        <taxon>Driopa</taxon>
    </lineage>
</organism>
<dbReference type="PANTHER" id="PTHR45913:SF19">
    <property type="entry name" value="LOW QUALITY PROTEIN: ZINC FINGER BED DOMAIN-CONTAINING PROTEIN 5-LIKE"/>
    <property type="match status" value="1"/>
</dbReference>
<sequence length="286" mass="31875">MDKWLIKRTSTDAGGGSPNNASQIKRIKHVVLDDSVAPDSTMTTTVTSNISRETNATTSSTSSVITIDESRETSSSTTITISHNSDDCSSTVTSTLHIDTESDASTSTKEATAISETTGKRQRIFKESYIQFGFKCTVLNFEQRPQCVVCSEVLANESMKPSKLKRHLETKHPQLKNKDESYFKRLATKLTSQQVDFQKYTTFNQKALQASFEVSFLIAKTKKPHNIGETLILPAAMKMVSIMQGEKYANLLKTIPLSSDTVHRRINLLADDIKIQLIDRVKLLNF</sequence>
<gene>
    <name evidence="2" type="ORF">PARMNEM_LOCUS2529</name>
</gene>